<organism evidence="2">
    <name type="scientific">Vibrio sp. 09022</name>
    <dbReference type="NCBI Taxonomy" id="452804"/>
    <lineage>
        <taxon>Bacteria</taxon>
        <taxon>Pseudomonadati</taxon>
        <taxon>Pseudomonadota</taxon>
        <taxon>Gammaproteobacteria</taxon>
        <taxon>Vibrionales</taxon>
        <taxon>Vibrionaceae</taxon>
        <taxon>Vibrio</taxon>
    </lineage>
</organism>
<accession>A9M552</accession>
<protein>
    <recommendedName>
        <fullName evidence="1">Competence protein CoiA-like N-terminal domain-containing protein</fullName>
    </recommendedName>
</protein>
<feature type="domain" description="Competence protein CoiA-like N-terminal" evidence="1">
    <location>
        <begin position="18"/>
        <end position="54"/>
    </location>
</feature>
<name>A9M552_9VIBR</name>
<evidence type="ECO:0000259" key="1">
    <source>
        <dbReference type="Pfam" id="PF25164"/>
    </source>
</evidence>
<proteinExistence type="predicted"/>
<sequence>MLIPFGLKNDRYYDVSEVERGRSCGCICPSCKQNLVAKKGDPEKMVHHFAHDKKAKDDLVDKVECKFSFCVAARLVLKQCFRELDSFQIELPDWKLQFYERDKYQREVSVSGYVTKAGRLTICCFSVEPTPPYNELDVLCHVGEHKFGIHFSYSGRPALVSQQRTHISIIDIDLEPLQLLYQDFRGGEGYSFKDLAMEYALSEGDRCWISHARYEKRKGELKAKLSELLSQSNGNPPVDLPEKPIKINPFKKQRRQSVRLSHSVSVELHDGRCVRCQEGKVGYIDNLICSRCLQKYYAEGIFHTGDIKRAVVEKYIKQNG</sequence>
<dbReference type="Pfam" id="PF25164">
    <property type="entry name" value="CoiA_N"/>
    <property type="match status" value="1"/>
</dbReference>
<geneLocation type="plasmid" evidence="2">
    <name>p09022A</name>
</geneLocation>
<dbReference type="InterPro" id="IPR057253">
    <property type="entry name" value="CoiA-like_N"/>
</dbReference>
<dbReference type="AlphaFoldDB" id="A9M552"/>
<dbReference type="EMBL" id="CP000757">
    <property type="protein sequence ID" value="ABX77164.1"/>
    <property type="molecule type" value="Genomic_DNA"/>
</dbReference>
<reference evidence="2" key="1">
    <citation type="journal article" date="2007" name="Appl. Environ. Microbiol.">
        <title>Sequence characterization and comparative analysis of three plasmids isolated from environmental Vibrio spp.</title>
        <authorList>
            <person name="Hazen T.H."/>
            <person name="Wu D."/>
            <person name="Eisen J.A."/>
            <person name="Sobecky P.A."/>
        </authorList>
    </citation>
    <scope>NUCLEOTIDE SEQUENCE [LARGE SCALE GENOMIC DNA]</scope>
    <source>
        <strain evidence="2">09022</strain>
        <plasmid evidence="2">p09022A</plasmid>
    </source>
</reference>
<keyword evidence="2" id="KW-0614">Plasmid</keyword>
<gene>
    <name evidence="2" type="ORF">BMSF_0027</name>
</gene>
<evidence type="ECO:0000313" key="2">
    <source>
        <dbReference type="EMBL" id="ABX77164.1"/>
    </source>
</evidence>